<evidence type="ECO:0000256" key="1">
    <source>
        <dbReference type="SAM" id="Coils"/>
    </source>
</evidence>
<dbReference type="GeneID" id="113518948"/>
<evidence type="ECO:0000313" key="6">
    <source>
        <dbReference type="RefSeq" id="XP_026759786.1"/>
    </source>
</evidence>
<keyword evidence="4" id="KW-1185">Reference proteome</keyword>
<sequence length="520" mass="58889">MVFSQTSHKTRSVLKVVEIDRLKANTSTAQHVNGLTGSIAEANSGEATPSSPVATTTTFSEEYLKPEPLFENTMFRESDYEFFQDLASSCDPAKDELAQITDKSTRTTEIRANTIDTMNTPFSPQSWDVNSPLAQASFYCSTPKESPSPKAIDSFSFEDVLSDYNNGSTMEFSEQFLDISSLPVVIGEETSEKVGDKSWSEVATTYDWPSTHNTHYTKYTNIQNMPFIHQEDSLSQEDLKYMAVIPREVEINDVIVSEYLLNDDQNKGGVLEETGSKSYPLGLSVNIPAALTAVGPNISTPDVLNYVEQLEEESCPLKDTKVPMKWLNEEKSVVFNDPVSNIKSISPQNYTPITLKDESHIDSEEEPVSISNRKRRHDSEDSDETYTPYIENTTRKYRKRKPNIPIKDMILALEGSQHLTKPRKRGRPPKRRESTVSSICSVDDNTSTISTQEMKYRELRDKNNEASKRSRMNRKLKELQMEQLAEELEEKNKKLTVKVKVLEEMTIKLKDALMTAMTQK</sequence>
<accession>A0A6J1WVE8</accession>
<dbReference type="InterPro" id="IPR004827">
    <property type="entry name" value="bZIP"/>
</dbReference>
<keyword evidence="1" id="KW-0175">Coiled coil</keyword>
<dbReference type="Gene3D" id="1.20.5.170">
    <property type="match status" value="1"/>
</dbReference>
<protein>
    <submittedName>
        <fullName evidence="5 6">Uncharacterized protein LOC113518948</fullName>
    </submittedName>
</protein>
<dbReference type="RefSeq" id="XP_026759785.1">
    <property type="nucleotide sequence ID" value="XM_026903984.2"/>
</dbReference>
<proteinExistence type="predicted"/>
<dbReference type="KEGG" id="gmw:113518948"/>
<evidence type="ECO:0000313" key="5">
    <source>
        <dbReference type="RefSeq" id="XP_026759785.1"/>
    </source>
</evidence>
<dbReference type="Proteomes" id="UP001652740">
    <property type="component" value="Unplaced"/>
</dbReference>
<feature type="region of interest" description="Disordered" evidence="2">
    <location>
        <begin position="356"/>
        <end position="386"/>
    </location>
</feature>
<evidence type="ECO:0000313" key="4">
    <source>
        <dbReference type="Proteomes" id="UP001652740"/>
    </source>
</evidence>
<dbReference type="InterPro" id="IPR046347">
    <property type="entry name" value="bZIP_sf"/>
</dbReference>
<dbReference type="GO" id="GO:0005634">
    <property type="term" value="C:nucleus"/>
    <property type="evidence" value="ECO:0007669"/>
    <property type="project" value="UniProtKB-ARBA"/>
</dbReference>
<dbReference type="AlphaFoldDB" id="A0A6J1WVE8"/>
<dbReference type="RefSeq" id="XP_026759786.1">
    <property type="nucleotide sequence ID" value="XM_026903985.2"/>
</dbReference>
<feature type="domain" description="BZIP" evidence="3">
    <location>
        <begin position="453"/>
        <end position="516"/>
    </location>
</feature>
<dbReference type="Pfam" id="PF07716">
    <property type="entry name" value="bZIP_2"/>
    <property type="match status" value="1"/>
</dbReference>
<dbReference type="CTD" id="692648"/>
<dbReference type="GO" id="GO:0003700">
    <property type="term" value="F:DNA-binding transcription factor activity"/>
    <property type="evidence" value="ECO:0007669"/>
    <property type="project" value="InterPro"/>
</dbReference>
<organism evidence="4 6">
    <name type="scientific">Galleria mellonella</name>
    <name type="common">Greater wax moth</name>
    <dbReference type="NCBI Taxonomy" id="7137"/>
    <lineage>
        <taxon>Eukaryota</taxon>
        <taxon>Metazoa</taxon>
        <taxon>Ecdysozoa</taxon>
        <taxon>Arthropoda</taxon>
        <taxon>Hexapoda</taxon>
        <taxon>Insecta</taxon>
        <taxon>Pterygota</taxon>
        <taxon>Neoptera</taxon>
        <taxon>Endopterygota</taxon>
        <taxon>Lepidoptera</taxon>
        <taxon>Glossata</taxon>
        <taxon>Ditrysia</taxon>
        <taxon>Pyraloidea</taxon>
        <taxon>Pyralidae</taxon>
        <taxon>Galleriinae</taxon>
        <taxon>Galleria</taxon>
    </lineage>
</organism>
<evidence type="ECO:0000259" key="3">
    <source>
        <dbReference type="PROSITE" id="PS50217"/>
    </source>
</evidence>
<feature type="coiled-coil region" evidence="1">
    <location>
        <begin position="449"/>
        <end position="505"/>
    </location>
</feature>
<evidence type="ECO:0000256" key="2">
    <source>
        <dbReference type="SAM" id="MobiDB-lite"/>
    </source>
</evidence>
<feature type="region of interest" description="Disordered" evidence="2">
    <location>
        <begin position="415"/>
        <end position="437"/>
    </location>
</feature>
<dbReference type="SUPFAM" id="SSF57959">
    <property type="entry name" value="Leucine zipper domain"/>
    <property type="match status" value="1"/>
</dbReference>
<gene>
    <name evidence="5 6" type="primary">LOC113518948</name>
</gene>
<feature type="compositionally biased region" description="Basic residues" evidence="2">
    <location>
        <begin position="420"/>
        <end position="430"/>
    </location>
</feature>
<name>A0A6J1WVE8_GALME</name>
<reference evidence="5 6" key="1">
    <citation type="submission" date="2025-04" db="UniProtKB">
        <authorList>
            <consortium name="RefSeq"/>
        </authorList>
    </citation>
    <scope>IDENTIFICATION</scope>
    <source>
        <tissue evidence="5 6">Whole adult</tissue>
    </source>
</reference>
<dbReference type="PROSITE" id="PS50217">
    <property type="entry name" value="BZIP"/>
    <property type="match status" value="1"/>
</dbReference>
<dbReference type="CDD" id="cd14813">
    <property type="entry name" value="bZIP_BmCbz-like"/>
    <property type="match status" value="1"/>
</dbReference>
<dbReference type="OrthoDB" id="6624782at2759"/>